<feature type="domain" description="Reverse transcriptase" evidence="4">
    <location>
        <begin position="915"/>
        <end position="1191"/>
    </location>
</feature>
<dbReference type="SUPFAM" id="SSF52540">
    <property type="entry name" value="P-loop containing nucleoside triphosphate hydrolases"/>
    <property type="match status" value="1"/>
</dbReference>
<evidence type="ECO:0000313" key="6">
    <source>
        <dbReference type="Proteomes" id="UP001341281"/>
    </source>
</evidence>
<feature type="region of interest" description="Disordered" evidence="3">
    <location>
        <begin position="311"/>
        <end position="429"/>
    </location>
</feature>
<evidence type="ECO:0000256" key="3">
    <source>
        <dbReference type="SAM" id="MobiDB-lite"/>
    </source>
</evidence>
<feature type="compositionally biased region" description="Basic and acidic residues" evidence="3">
    <location>
        <begin position="403"/>
        <end position="412"/>
    </location>
</feature>
<dbReference type="InterPro" id="IPR043502">
    <property type="entry name" value="DNA/RNA_pol_sf"/>
</dbReference>
<dbReference type="InterPro" id="IPR036388">
    <property type="entry name" value="WH-like_DNA-bd_sf"/>
</dbReference>
<dbReference type="InterPro" id="IPR001878">
    <property type="entry name" value="Znf_CCHC"/>
</dbReference>
<dbReference type="PROSITE" id="PS50878">
    <property type="entry name" value="RT_POL"/>
    <property type="match status" value="1"/>
</dbReference>
<reference evidence="5 6" key="1">
    <citation type="submission" date="2024-02" db="EMBL/GenBank/DDBJ databases">
        <title>High-quality chromosome-scale genome assembly of Pensacola bahiagrass (Paspalum notatum Flugge var. saurae).</title>
        <authorList>
            <person name="Vega J.M."/>
            <person name="Podio M."/>
            <person name="Orjuela J."/>
            <person name="Siena L.A."/>
            <person name="Pessino S.C."/>
            <person name="Combes M.C."/>
            <person name="Mariac C."/>
            <person name="Albertini E."/>
            <person name="Pupilli F."/>
            <person name="Ortiz J.P.A."/>
            <person name="Leblanc O."/>
        </authorList>
    </citation>
    <scope>NUCLEOTIDE SEQUENCE [LARGE SCALE GENOMIC DNA]</scope>
    <source>
        <strain evidence="5">R1</strain>
        <tissue evidence="5">Leaf</tissue>
    </source>
</reference>
<dbReference type="Pfam" id="PF23559">
    <property type="entry name" value="WHD_DRP"/>
    <property type="match status" value="1"/>
</dbReference>
<sequence length="1580" mass="178459">MGHLKCGSPGSSVLLTTCSRKVAEAVDSTCAYDLPFLSDEDSWNVFQQCFGIAMKCLDPEFQQIGIEIVKKCGGVPLVKVIAGVLHGMKTIEEWQSIRDRNVVDVEDDEHRVFSCLWLSYFHLPHHLKYCFVHCSLFPRGHLINRRHLIAQWIAHGFVRANQAQEPEDIGIGYFDSLLKVGLLQDQHQWSLSGDVTCKMHDLVHDLARQILQDEFGSDIETADQIKWCRYLSLVSCTGKLDNKIFDKVRALYISGRSLAFDKTMNKQCCVRTIILKHISVASLNIFISKFKHLGAMAPSSLALAPTETELPAATTARSAGPPPFPSNPTGSRPDPPLRNPPAPPARPPVSPFLLPPPPAARQTRPSVVPASHPQANPRPTKRVRFALTANITPPHSYSPSPVSRDESTRHDVSLAPAPPGSSDRIEDEDTEGWTTIWRRRGRAARAEPAYMDVAPRSSPIQVPSRLLVSLRGKCARCLSKGHFAIDCRDPVKCIICKRSGHRSWQCFRRDSKPSPASRCQPPRLDTHNFPPLVAPPMARPGDPAERPGQSFAVASSTRDMDRELERLSSHAVVVWLGRDRPDVSIDRVERAFCSRFSVRPEDVTVTRSPPADFLVTFTHRHHREAAVAARDFPHGNLDFRIRPWQLITLGDRHDLSYHVRLCLEGIPPHAWNESIAKRSVARACVLDYVEENCLSPNKVDARCLNLWAWTENPSDIPKVVWLTITGRTMVIHDDAPPPTGQCGLTFRVLVHIDLVEGPPGCDGLPATRSLPWHHGVIDGEREPRDRLDPPPTAHCSDRRRWDREDEDDGDDRRGRRRREKRSWSSQLFRSLSRAPRDRDRSEPRLRELTLNWSALAVAHHDLSSLEAPFSLEELKETIFSMPSDKAPGPDGFTGIFFKECWDIIKYDVLEAFHQLHNMNGRDFKFLNSANIVLIPKKPDAMMIGDYRPISLIHSIAKIFSKLLANRLVPFLDSLISKSQSAFIRKRCIQDNFLYVQNIVRRLHKQRKPALFLKLDIQKAFDTVNWGYLLEVLQTMGFGPRWREWISILFGSATSRALLNGRQGTTIQHMRGVRQGDPLSPMLFILAIDPLQRILDLATRHGILSPLPLTAAKLRTSLYADDAAIFINPFKEEFLAVKNILHAFGCASGLFTNFEKSSIHSIRCEGIDLDHVLQPFQGTRGTFPCRYLGLQLHTRPLQKIHVQPLIEKISNRLAGWKGNLLNRAGRLTFVSSVLSSMPTYHLSVFPLAVWARKRIDKIRRSFLWKGKAESNGGHCLVAWPLVSKPKALGGLGVLNLDKFSRALRLRWLWKDWMGEDHPWKGLDVPCNHVDRLLFSASTTVTIGNGTSAKFWHDSWLDGMAPRNLAPHLFELVSRKNKSLQPDLPDSIAWKWTPDGIFTVSSAYKAQFLGSYSHIKANFVWRARAEPKCKIFAWILLQDKLLTANNLAARGWPHQPSCSLCNGPLETGLHLGLHCPFARAVWDQILAWEEMTLPAQADIASSSSIKNWWEAASSLLPKNQKRDFNGIVIYTLWNLWKERNRRIFESNTLTPLQIALRIKEDVLVFRRALFPCNRVVVAAASP</sequence>
<dbReference type="SMART" id="SM00343">
    <property type="entry name" value="ZnF_C2HC"/>
    <property type="match status" value="2"/>
</dbReference>
<keyword evidence="2" id="KW-0611">Plant defense</keyword>
<dbReference type="Proteomes" id="UP001341281">
    <property type="component" value="Chromosome 08"/>
</dbReference>
<proteinExistence type="predicted"/>
<dbReference type="InterPro" id="IPR000477">
    <property type="entry name" value="RT_dom"/>
</dbReference>
<dbReference type="Gene3D" id="1.10.10.10">
    <property type="entry name" value="Winged helix-like DNA-binding domain superfamily/Winged helix DNA-binding domain"/>
    <property type="match status" value="1"/>
</dbReference>
<dbReference type="GO" id="GO:0008270">
    <property type="term" value="F:zinc ion binding"/>
    <property type="evidence" value="ECO:0007669"/>
    <property type="project" value="InterPro"/>
</dbReference>
<accession>A0AAQ3UJS3</accession>
<dbReference type="InterPro" id="IPR027417">
    <property type="entry name" value="P-loop_NTPase"/>
</dbReference>
<feature type="region of interest" description="Disordered" evidence="3">
    <location>
        <begin position="510"/>
        <end position="532"/>
    </location>
</feature>
<dbReference type="InterPro" id="IPR026960">
    <property type="entry name" value="RVT-Znf"/>
</dbReference>
<dbReference type="GO" id="GO:0042742">
    <property type="term" value="P:defense response to bacterium"/>
    <property type="evidence" value="ECO:0007669"/>
    <property type="project" value="UniProtKB-ARBA"/>
</dbReference>
<dbReference type="GO" id="GO:0043531">
    <property type="term" value="F:ADP binding"/>
    <property type="evidence" value="ECO:0007669"/>
    <property type="project" value="InterPro"/>
</dbReference>
<dbReference type="GO" id="GO:0009626">
    <property type="term" value="P:plant-type hypersensitive response"/>
    <property type="evidence" value="ECO:0007669"/>
    <property type="project" value="UniProtKB-ARBA"/>
</dbReference>
<dbReference type="InterPro" id="IPR036875">
    <property type="entry name" value="Znf_CCHC_sf"/>
</dbReference>
<dbReference type="InterPro" id="IPR042197">
    <property type="entry name" value="Apaf_helical"/>
</dbReference>
<dbReference type="Pfam" id="PF13966">
    <property type="entry name" value="zf-RVT"/>
    <property type="match status" value="1"/>
</dbReference>
<dbReference type="SUPFAM" id="SSF56672">
    <property type="entry name" value="DNA/RNA polymerases"/>
    <property type="match status" value="1"/>
</dbReference>
<keyword evidence="6" id="KW-1185">Reference proteome</keyword>
<keyword evidence="1" id="KW-0677">Repeat</keyword>
<name>A0AAQ3UJS3_PASNO</name>
<dbReference type="EMBL" id="CP144752">
    <property type="protein sequence ID" value="WVZ91565.1"/>
    <property type="molecule type" value="Genomic_DNA"/>
</dbReference>
<feature type="compositionally biased region" description="Basic and acidic residues" evidence="3">
    <location>
        <begin position="775"/>
        <end position="788"/>
    </location>
</feature>
<dbReference type="Gene3D" id="1.10.8.430">
    <property type="entry name" value="Helical domain of apoptotic protease-activating factors"/>
    <property type="match status" value="1"/>
</dbReference>
<dbReference type="GO" id="GO:0002758">
    <property type="term" value="P:innate immune response-activating signaling pathway"/>
    <property type="evidence" value="ECO:0007669"/>
    <property type="project" value="UniProtKB-ARBA"/>
</dbReference>
<dbReference type="FunFam" id="1.10.10.10:FF:000322">
    <property type="entry name" value="Probable disease resistance protein At1g63360"/>
    <property type="match status" value="1"/>
</dbReference>
<dbReference type="InterPro" id="IPR058922">
    <property type="entry name" value="WHD_DRP"/>
</dbReference>
<evidence type="ECO:0000256" key="1">
    <source>
        <dbReference type="ARBA" id="ARBA00022737"/>
    </source>
</evidence>
<feature type="compositionally biased region" description="Pro residues" evidence="3">
    <location>
        <begin position="333"/>
        <end position="359"/>
    </location>
</feature>
<feature type="region of interest" description="Disordered" evidence="3">
    <location>
        <begin position="775"/>
        <end position="819"/>
    </location>
</feature>
<evidence type="ECO:0000313" key="5">
    <source>
        <dbReference type="EMBL" id="WVZ91565.1"/>
    </source>
</evidence>
<feature type="compositionally biased region" description="Polar residues" evidence="3">
    <location>
        <begin position="389"/>
        <end position="401"/>
    </location>
</feature>
<dbReference type="PANTHER" id="PTHR33116:SF87">
    <property type="entry name" value="OS01G0158850 PROTEIN"/>
    <property type="match status" value="1"/>
</dbReference>
<dbReference type="GO" id="GO:0003676">
    <property type="term" value="F:nucleic acid binding"/>
    <property type="evidence" value="ECO:0007669"/>
    <property type="project" value="InterPro"/>
</dbReference>
<evidence type="ECO:0000256" key="2">
    <source>
        <dbReference type="ARBA" id="ARBA00022821"/>
    </source>
</evidence>
<dbReference type="PANTHER" id="PTHR33116">
    <property type="entry name" value="REVERSE TRANSCRIPTASE ZINC-BINDING DOMAIN-CONTAINING PROTEIN-RELATED-RELATED"/>
    <property type="match status" value="1"/>
</dbReference>
<gene>
    <name evidence="5" type="ORF">U9M48_037717</name>
</gene>
<evidence type="ECO:0000259" key="4">
    <source>
        <dbReference type="PROSITE" id="PS50878"/>
    </source>
</evidence>
<dbReference type="CDD" id="cd01650">
    <property type="entry name" value="RT_nLTR_like"/>
    <property type="match status" value="1"/>
</dbReference>
<dbReference type="Gene3D" id="4.10.60.10">
    <property type="entry name" value="Zinc finger, CCHC-type"/>
    <property type="match status" value="1"/>
</dbReference>
<protein>
    <recommendedName>
        <fullName evidence="4">Reverse transcriptase domain-containing protein</fullName>
    </recommendedName>
</protein>
<dbReference type="Pfam" id="PF00078">
    <property type="entry name" value="RVT_1"/>
    <property type="match status" value="1"/>
</dbReference>
<organism evidence="5 6">
    <name type="scientific">Paspalum notatum var. saurae</name>
    <dbReference type="NCBI Taxonomy" id="547442"/>
    <lineage>
        <taxon>Eukaryota</taxon>
        <taxon>Viridiplantae</taxon>
        <taxon>Streptophyta</taxon>
        <taxon>Embryophyta</taxon>
        <taxon>Tracheophyta</taxon>
        <taxon>Spermatophyta</taxon>
        <taxon>Magnoliopsida</taxon>
        <taxon>Liliopsida</taxon>
        <taxon>Poales</taxon>
        <taxon>Poaceae</taxon>
        <taxon>PACMAD clade</taxon>
        <taxon>Panicoideae</taxon>
        <taxon>Andropogonodae</taxon>
        <taxon>Paspaleae</taxon>
        <taxon>Paspalinae</taxon>
        <taxon>Paspalum</taxon>
    </lineage>
</organism>
<dbReference type="SUPFAM" id="SSF57756">
    <property type="entry name" value="Retrovirus zinc finger-like domains"/>
    <property type="match status" value="1"/>
</dbReference>